<proteinExistence type="predicted"/>
<reference evidence="1" key="1">
    <citation type="journal article" date="2021" name="Proc. Natl. Acad. Sci. U.S.A.">
        <title>A Catalog of Tens of Thousands of Viruses from Human Metagenomes Reveals Hidden Associations with Chronic Diseases.</title>
        <authorList>
            <person name="Tisza M.J."/>
            <person name="Buck C.B."/>
        </authorList>
    </citation>
    <scope>NUCLEOTIDE SEQUENCE</scope>
    <source>
        <strain evidence="1">CthRr4</strain>
    </source>
</reference>
<accession>A0A8S5NVB3</accession>
<dbReference type="EMBL" id="BK015254">
    <property type="protein sequence ID" value="DAD98152.1"/>
    <property type="molecule type" value="Genomic_DNA"/>
</dbReference>
<evidence type="ECO:0000313" key="1">
    <source>
        <dbReference type="EMBL" id="DAD98152.1"/>
    </source>
</evidence>
<sequence length="119" mass="12648">MAIAEITNVELVRNEAKELTNAVAVDVTDGAKVDYTNRSDGRIILLLTNSNASGAKKATILQGNSLQGVEDLEISIPANKTYAIVVESGKFMNVSGDKKGYVIIKGETADIKVQAVELP</sequence>
<protein>
    <submittedName>
        <fullName evidence="1">Uncharacterized protein</fullName>
    </submittedName>
</protein>
<name>A0A8S5NVB3_9CAUD</name>
<organism evidence="1">
    <name type="scientific">Myoviridae sp. cthRr4</name>
    <dbReference type="NCBI Taxonomy" id="2825152"/>
    <lineage>
        <taxon>Viruses</taxon>
        <taxon>Duplodnaviria</taxon>
        <taxon>Heunggongvirae</taxon>
        <taxon>Uroviricota</taxon>
        <taxon>Caudoviricetes</taxon>
    </lineage>
</organism>